<feature type="domain" description="Acyl-CoA thioesterase-like N-terminal HotDog" evidence="1">
    <location>
        <begin position="22"/>
        <end position="104"/>
    </location>
</feature>
<dbReference type="AlphaFoldDB" id="A0A1I2JF99"/>
<reference evidence="4" key="1">
    <citation type="submission" date="2016-10" db="EMBL/GenBank/DDBJ databases">
        <authorList>
            <person name="Varghese N."/>
            <person name="Submissions S."/>
        </authorList>
    </citation>
    <scope>NUCLEOTIDE SEQUENCE [LARGE SCALE GENOMIC DNA]</scope>
    <source>
        <strain evidence="4">UNC178MFTsu3.1</strain>
    </source>
</reference>
<dbReference type="RefSeq" id="WP_026633351.1">
    <property type="nucleotide sequence ID" value="NZ_FONH01000023.1"/>
</dbReference>
<proteinExistence type="predicted"/>
<evidence type="ECO:0000259" key="2">
    <source>
        <dbReference type="Pfam" id="PF20789"/>
    </source>
</evidence>
<organism evidence="3 4">
    <name type="scientific">Dyella marensis</name>
    <dbReference type="NCBI Taxonomy" id="500610"/>
    <lineage>
        <taxon>Bacteria</taxon>
        <taxon>Pseudomonadati</taxon>
        <taxon>Pseudomonadota</taxon>
        <taxon>Gammaproteobacteria</taxon>
        <taxon>Lysobacterales</taxon>
        <taxon>Rhodanobacteraceae</taxon>
        <taxon>Dyella</taxon>
    </lineage>
</organism>
<feature type="domain" description="Acyl-CoA thioesterase-like C-terminal" evidence="2">
    <location>
        <begin position="131"/>
        <end position="265"/>
    </location>
</feature>
<dbReference type="SUPFAM" id="SSF54637">
    <property type="entry name" value="Thioesterase/thiol ester dehydrase-isomerase"/>
    <property type="match status" value="2"/>
</dbReference>
<dbReference type="Proteomes" id="UP000199477">
    <property type="component" value="Unassembled WGS sequence"/>
</dbReference>
<dbReference type="InterPro" id="IPR042171">
    <property type="entry name" value="Acyl-CoA_hotdog"/>
</dbReference>
<gene>
    <name evidence="3" type="ORF">SAMN02799615_03950</name>
</gene>
<dbReference type="EMBL" id="FONH01000023">
    <property type="protein sequence ID" value="SFF51837.1"/>
    <property type="molecule type" value="Genomic_DNA"/>
</dbReference>
<accession>A0A1I2JF99</accession>
<dbReference type="InterPro" id="IPR029069">
    <property type="entry name" value="HotDog_dom_sf"/>
</dbReference>
<dbReference type="Pfam" id="PF20789">
    <property type="entry name" value="4HBT_3C"/>
    <property type="match status" value="1"/>
</dbReference>
<dbReference type="InterPro" id="IPR049450">
    <property type="entry name" value="ACOT8-like_C"/>
</dbReference>
<evidence type="ECO:0000259" key="1">
    <source>
        <dbReference type="Pfam" id="PF13622"/>
    </source>
</evidence>
<evidence type="ECO:0000313" key="3">
    <source>
        <dbReference type="EMBL" id="SFF51837.1"/>
    </source>
</evidence>
<protein>
    <submittedName>
        <fullName evidence="3">Acyl-CoA thioesterase</fullName>
    </submittedName>
</protein>
<sequence length="267" mass="28709">MLHSQVLATVRSHDGGWTAEVPESWAQGRTIFGGLQAALAVRAMRDLVPQTVPLRVLQASFIAPIAPGPVRIEASVLRRGKSVTQVEARILDQQQTACLVFAVFGEARPSVLDIRPPRHGLPPAEAATPFVYVEGVAPAFTQNVAMRWLGGVNIFRGAKEPRTGIYVGFRDDPYAGPGALGEAQIIGYADIVPTPGLSMLKQPTMASSLTWTLELLTDDFGPAREGLWLMDTEVTAGRHGYLNQSATLWSPEGEAVALSRQSVVVFA</sequence>
<name>A0A1I2JF99_9GAMM</name>
<keyword evidence="4" id="KW-1185">Reference proteome</keyword>
<dbReference type="Pfam" id="PF13622">
    <property type="entry name" value="4HBT_3"/>
    <property type="match status" value="1"/>
</dbReference>
<dbReference type="Gene3D" id="2.40.160.210">
    <property type="entry name" value="Acyl-CoA thioesterase, double hotdog domain"/>
    <property type="match status" value="1"/>
</dbReference>
<dbReference type="InterPro" id="IPR049449">
    <property type="entry name" value="TesB_ACOT8-like_N"/>
</dbReference>
<dbReference type="STRING" id="500610.SAMN02799615_03950"/>
<evidence type="ECO:0000313" key="4">
    <source>
        <dbReference type="Proteomes" id="UP000199477"/>
    </source>
</evidence>